<dbReference type="InterPro" id="IPR036236">
    <property type="entry name" value="Znf_C2H2_sf"/>
</dbReference>
<evidence type="ECO:0000256" key="3">
    <source>
        <dbReference type="ARBA" id="ARBA00022833"/>
    </source>
</evidence>
<feature type="domain" description="Zinc finger double-stranded RNA binding" evidence="5">
    <location>
        <begin position="84"/>
        <end position="107"/>
    </location>
</feature>
<proteinExistence type="predicted"/>
<evidence type="ECO:0000313" key="6">
    <source>
        <dbReference type="EMBL" id="KAJ8713260.1"/>
    </source>
</evidence>
<dbReference type="EMBL" id="JARGEI010000020">
    <property type="protein sequence ID" value="KAJ8713260.1"/>
    <property type="molecule type" value="Genomic_DNA"/>
</dbReference>
<protein>
    <recommendedName>
        <fullName evidence="5">Zinc finger double-stranded RNA binding domain-containing protein</fullName>
    </recommendedName>
</protein>
<dbReference type="InterPro" id="IPR022755">
    <property type="entry name" value="Znf_C2H2_jaz"/>
</dbReference>
<dbReference type="AlphaFoldDB" id="A0AAD7YF20"/>
<organism evidence="6 7">
    <name type="scientific">Mythimna separata</name>
    <name type="common">Oriental armyworm</name>
    <name type="synonym">Pseudaletia separata</name>
    <dbReference type="NCBI Taxonomy" id="271217"/>
    <lineage>
        <taxon>Eukaryota</taxon>
        <taxon>Metazoa</taxon>
        <taxon>Ecdysozoa</taxon>
        <taxon>Arthropoda</taxon>
        <taxon>Hexapoda</taxon>
        <taxon>Insecta</taxon>
        <taxon>Pterygota</taxon>
        <taxon>Neoptera</taxon>
        <taxon>Endopterygota</taxon>
        <taxon>Lepidoptera</taxon>
        <taxon>Glossata</taxon>
        <taxon>Ditrysia</taxon>
        <taxon>Noctuoidea</taxon>
        <taxon>Noctuidae</taxon>
        <taxon>Noctuinae</taxon>
        <taxon>Hadenini</taxon>
        <taxon>Mythimna</taxon>
    </lineage>
</organism>
<evidence type="ECO:0000259" key="5">
    <source>
        <dbReference type="Pfam" id="PF12171"/>
    </source>
</evidence>
<dbReference type="Gene3D" id="3.40.50.300">
    <property type="entry name" value="P-loop containing nucleotide triphosphate hydrolases"/>
    <property type="match status" value="1"/>
</dbReference>
<feature type="coiled-coil region" evidence="4">
    <location>
        <begin position="107"/>
        <end position="139"/>
    </location>
</feature>
<keyword evidence="7" id="KW-1185">Reference proteome</keyword>
<name>A0AAD7YF20_MYTSE</name>
<accession>A0AAD7YF20</accession>
<dbReference type="SUPFAM" id="SSF57667">
    <property type="entry name" value="beta-beta-alpha zinc fingers"/>
    <property type="match status" value="1"/>
</dbReference>
<keyword evidence="4" id="KW-0175">Coiled coil</keyword>
<dbReference type="GO" id="GO:0008270">
    <property type="term" value="F:zinc ion binding"/>
    <property type="evidence" value="ECO:0007669"/>
    <property type="project" value="UniProtKB-KW"/>
</dbReference>
<sequence length="144" mass="17071">MGTRRYARRQNKMIRGRFLEHPTREVPPIYELDTTDLSKWDDEVKNKAIHIVESHINESACNFEPLTSEIDEIKKGIDGNSHNYCDVCNRIFIGDNVYAIHLKSIRHNKVLKKKKRLEEQKKKMELMEEKKTMELMEEKKPSDV</sequence>
<evidence type="ECO:0000256" key="2">
    <source>
        <dbReference type="ARBA" id="ARBA00022771"/>
    </source>
</evidence>
<reference evidence="6" key="1">
    <citation type="submission" date="2023-03" db="EMBL/GenBank/DDBJ databases">
        <title>Chromosome-level genomes of two armyworms, Mythimna separata and Mythimna loreyi, provide insights into the biosynthesis and reception of sex pheromones.</title>
        <authorList>
            <person name="Zhao H."/>
        </authorList>
    </citation>
    <scope>NUCLEOTIDE SEQUENCE</scope>
    <source>
        <strain evidence="6">BeijingLab</strain>
        <tissue evidence="6">Pupa</tissue>
    </source>
</reference>
<keyword evidence="1" id="KW-0479">Metal-binding</keyword>
<dbReference type="InterPro" id="IPR027417">
    <property type="entry name" value="P-loop_NTPase"/>
</dbReference>
<keyword evidence="2" id="KW-0863">Zinc-finger</keyword>
<dbReference type="Gene3D" id="3.30.160.60">
    <property type="entry name" value="Classic Zinc Finger"/>
    <property type="match status" value="1"/>
</dbReference>
<dbReference type="Proteomes" id="UP001231518">
    <property type="component" value="Chromosome 4"/>
</dbReference>
<evidence type="ECO:0000256" key="1">
    <source>
        <dbReference type="ARBA" id="ARBA00022723"/>
    </source>
</evidence>
<evidence type="ECO:0000313" key="7">
    <source>
        <dbReference type="Proteomes" id="UP001231518"/>
    </source>
</evidence>
<evidence type="ECO:0000256" key="4">
    <source>
        <dbReference type="SAM" id="Coils"/>
    </source>
</evidence>
<comment type="caution">
    <text evidence="6">The sequence shown here is derived from an EMBL/GenBank/DDBJ whole genome shotgun (WGS) entry which is preliminary data.</text>
</comment>
<dbReference type="Pfam" id="PF12171">
    <property type="entry name" value="zf-C2H2_jaz"/>
    <property type="match status" value="1"/>
</dbReference>
<keyword evidence="3" id="KW-0862">Zinc</keyword>
<gene>
    <name evidence="6" type="ORF">PYW07_013630</name>
</gene>